<accession>A0A024US45</accession>
<evidence type="ECO:0008006" key="5">
    <source>
        <dbReference type="Google" id="ProtNLM"/>
    </source>
</evidence>
<evidence type="ECO:0000256" key="1">
    <source>
        <dbReference type="ARBA" id="ARBA00007584"/>
    </source>
</evidence>
<dbReference type="EMBL" id="KI913953">
    <property type="protein sequence ID" value="ETW08717.1"/>
    <property type="molecule type" value="Genomic_DNA"/>
</dbReference>
<dbReference type="RefSeq" id="XP_008862522.1">
    <property type="nucleotide sequence ID" value="XM_008864300.1"/>
</dbReference>
<gene>
    <name evidence="4" type="ORF">H310_01242</name>
</gene>
<dbReference type="PANTHER" id="PTHR12499">
    <property type="entry name" value="OPTIC ATROPHY 3 PROTEIN OPA3"/>
    <property type="match status" value="1"/>
</dbReference>
<reference evidence="4" key="1">
    <citation type="submission" date="2013-12" db="EMBL/GenBank/DDBJ databases">
        <title>The Genome Sequence of Aphanomyces invadans NJM9701.</title>
        <authorList>
            <consortium name="The Broad Institute Genomics Platform"/>
            <person name="Russ C."/>
            <person name="Tyler B."/>
            <person name="van West P."/>
            <person name="Dieguez-Uribeondo J."/>
            <person name="Young S.K."/>
            <person name="Zeng Q."/>
            <person name="Gargeya S."/>
            <person name="Fitzgerald M."/>
            <person name="Abouelleil A."/>
            <person name="Alvarado L."/>
            <person name="Chapman S.B."/>
            <person name="Gainer-Dewar J."/>
            <person name="Goldberg J."/>
            <person name="Griggs A."/>
            <person name="Gujja S."/>
            <person name="Hansen M."/>
            <person name="Howarth C."/>
            <person name="Imamovic A."/>
            <person name="Ireland A."/>
            <person name="Larimer J."/>
            <person name="McCowan C."/>
            <person name="Murphy C."/>
            <person name="Pearson M."/>
            <person name="Poon T.W."/>
            <person name="Priest M."/>
            <person name="Roberts A."/>
            <person name="Saif S."/>
            <person name="Shea T."/>
            <person name="Sykes S."/>
            <person name="Wortman J."/>
            <person name="Nusbaum C."/>
            <person name="Birren B."/>
        </authorList>
    </citation>
    <scope>NUCLEOTIDE SEQUENCE [LARGE SCALE GENOMIC DNA]</scope>
    <source>
        <strain evidence="4">NJM9701</strain>
    </source>
</reference>
<dbReference type="eggNOG" id="KOG3335">
    <property type="taxonomic scope" value="Eukaryota"/>
</dbReference>
<dbReference type="InterPro" id="IPR010754">
    <property type="entry name" value="OPA3-like"/>
</dbReference>
<dbReference type="Pfam" id="PF07047">
    <property type="entry name" value="OPA3"/>
    <property type="match status" value="1"/>
</dbReference>
<evidence type="ECO:0000256" key="2">
    <source>
        <dbReference type="ARBA" id="ARBA00023054"/>
    </source>
</evidence>
<dbReference type="GeneID" id="20078292"/>
<organism evidence="4">
    <name type="scientific">Aphanomyces invadans</name>
    <dbReference type="NCBI Taxonomy" id="157072"/>
    <lineage>
        <taxon>Eukaryota</taxon>
        <taxon>Sar</taxon>
        <taxon>Stramenopiles</taxon>
        <taxon>Oomycota</taxon>
        <taxon>Saprolegniomycetes</taxon>
        <taxon>Saprolegniales</taxon>
        <taxon>Verrucalvaceae</taxon>
        <taxon>Aphanomyces</taxon>
    </lineage>
</organism>
<dbReference type="OrthoDB" id="2129069at2759"/>
<dbReference type="PANTHER" id="PTHR12499:SF0">
    <property type="entry name" value="OPTIC ATROPHY 3 PROTEIN"/>
    <property type="match status" value="1"/>
</dbReference>
<dbReference type="AlphaFoldDB" id="A0A024US45"/>
<dbReference type="GO" id="GO:0005739">
    <property type="term" value="C:mitochondrion"/>
    <property type="evidence" value="ECO:0007669"/>
    <property type="project" value="TreeGrafter"/>
</dbReference>
<protein>
    <recommendedName>
        <fullName evidence="5">OPA3-like protein</fullName>
    </recommendedName>
</protein>
<evidence type="ECO:0000313" key="4">
    <source>
        <dbReference type="EMBL" id="ETW08717.1"/>
    </source>
</evidence>
<sequence length="160" mass="18027">MALPLDKLGGMLIKALTKPLVGELKTLSKSYPWMQRTCERVGQRVNRWSLEALLAVKLGSNASITVKEMPADQAFKKGAEVLGEAFIFLVAVGVMTAEYTRSSVKAAQKDKADVERSFEEFLEVEARFRLLEKSMRRLERTQADLHTALDNLPWESLNQK</sequence>
<feature type="coiled-coil region" evidence="3">
    <location>
        <begin position="121"/>
        <end position="151"/>
    </location>
</feature>
<dbReference type="VEuPathDB" id="FungiDB:H310_01242"/>
<proteinExistence type="inferred from homology"/>
<evidence type="ECO:0000256" key="3">
    <source>
        <dbReference type="SAM" id="Coils"/>
    </source>
</evidence>
<comment type="similarity">
    <text evidence="1">Belongs to the OPA3 family.</text>
</comment>
<name>A0A024US45_9STRA</name>
<keyword evidence="2 3" id="KW-0175">Coiled coil</keyword>
<dbReference type="GO" id="GO:0019216">
    <property type="term" value="P:regulation of lipid metabolic process"/>
    <property type="evidence" value="ECO:0007669"/>
    <property type="project" value="TreeGrafter"/>
</dbReference>